<comment type="caution">
    <text evidence="3">The sequence shown here is derived from an EMBL/GenBank/DDBJ whole genome shotgun (WGS) entry which is preliminary data.</text>
</comment>
<sequence length="492" mass="50892">MSTDTIAPADTTAAEVDGLVRAAAAAAPAWAASTPADRAAALTAVADALDAARDELVPLAEAETHLPEARLTGELRRTTFQLRLFAEVVTEGAYLDARIDHADPEWPMGAARPDLRRVNEPLGPVLVFAASNFPFAFSVAGGDTASALAAGCPVLLKAHPGHPVLSRRTGKIVVDALRAAGAPDGTFAVLHGVDAGTTALRHPLVKAAAFTGSQHAGRALFDIASSRPEPIPFYGELGSVNPTFVTPAAAAERAEEIASGFVASFTMGVGQFCTKPGILFVPSGSGLPERLAAAELPAGSRMLNDRLRAGYVERLDELRGHPAVRVLAEGADPAGERPGPTVLGTTAEDFRSATAELAAECFGPAALVVEYDDVAELPGLAASLEGQLTATVQGTEDDDVAELVTTLAGRAGRVLWNQWPTGVSVTYAQQHGGPYPATTAPATTSVGTAAISRFLRPVAYQNLPQQLLPAALRDDNPLGIPRRVDGKVEGPA</sequence>
<dbReference type="Gene3D" id="3.40.605.10">
    <property type="entry name" value="Aldehyde Dehydrogenase, Chain A, domain 1"/>
    <property type="match status" value="1"/>
</dbReference>
<keyword evidence="1" id="KW-0560">Oxidoreductase</keyword>
<evidence type="ECO:0000256" key="1">
    <source>
        <dbReference type="ARBA" id="ARBA00023002"/>
    </source>
</evidence>
<dbReference type="InterPro" id="IPR016163">
    <property type="entry name" value="Ald_DH_C"/>
</dbReference>
<dbReference type="OrthoDB" id="9770537at2"/>
<dbReference type="CDD" id="cd07129">
    <property type="entry name" value="ALDH_KGSADH"/>
    <property type="match status" value="1"/>
</dbReference>
<gene>
    <name evidence="3" type="ORF">ATJ97_2080</name>
</gene>
<organism evidence="3 4">
    <name type="scientific">Georgenia soli</name>
    <dbReference type="NCBI Taxonomy" id="638953"/>
    <lineage>
        <taxon>Bacteria</taxon>
        <taxon>Bacillati</taxon>
        <taxon>Actinomycetota</taxon>
        <taxon>Actinomycetes</taxon>
        <taxon>Micrococcales</taxon>
        <taxon>Bogoriellaceae</taxon>
        <taxon>Georgenia</taxon>
    </lineage>
</organism>
<dbReference type="Pfam" id="PF00171">
    <property type="entry name" value="Aldedh"/>
    <property type="match status" value="1"/>
</dbReference>
<reference evidence="3 4" key="1">
    <citation type="submission" date="2017-10" db="EMBL/GenBank/DDBJ databases">
        <title>Sequencing the genomes of 1000 actinobacteria strains.</title>
        <authorList>
            <person name="Klenk H.-P."/>
        </authorList>
    </citation>
    <scope>NUCLEOTIDE SEQUENCE [LARGE SCALE GENOMIC DNA]</scope>
    <source>
        <strain evidence="3 4">DSM 21838</strain>
    </source>
</reference>
<keyword evidence="4" id="KW-1185">Reference proteome</keyword>
<dbReference type="AlphaFoldDB" id="A0A2A9EMW5"/>
<evidence type="ECO:0000313" key="4">
    <source>
        <dbReference type="Proteomes" id="UP000222106"/>
    </source>
</evidence>
<dbReference type="InterPro" id="IPR016161">
    <property type="entry name" value="Ald_DH/histidinol_DH"/>
</dbReference>
<evidence type="ECO:0000313" key="3">
    <source>
        <dbReference type="EMBL" id="PFG39570.1"/>
    </source>
</evidence>
<dbReference type="RefSeq" id="WP_098483650.1">
    <property type="nucleotide sequence ID" value="NZ_PDJI01000004.1"/>
</dbReference>
<dbReference type="Proteomes" id="UP000222106">
    <property type="component" value="Unassembled WGS sequence"/>
</dbReference>
<dbReference type="PANTHER" id="PTHR43353:SF3">
    <property type="entry name" value="ALDEHYDE DEHYDROGENASE-RELATED"/>
    <property type="match status" value="1"/>
</dbReference>
<protein>
    <submittedName>
        <fullName evidence="3">NADP-dependent aldehyde dehydrogenase</fullName>
    </submittedName>
</protein>
<dbReference type="SUPFAM" id="SSF53720">
    <property type="entry name" value="ALDH-like"/>
    <property type="match status" value="1"/>
</dbReference>
<dbReference type="GO" id="GO:0016620">
    <property type="term" value="F:oxidoreductase activity, acting on the aldehyde or oxo group of donors, NAD or NADP as acceptor"/>
    <property type="evidence" value="ECO:0007669"/>
    <property type="project" value="InterPro"/>
</dbReference>
<dbReference type="EMBL" id="PDJI01000004">
    <property type="protein sequence ID" value="PFG39570.1"/>
    <property type="molecule type" value="Genomic_DNA"/>
</dbReference>
<dbReference type="PANTHER" id="PTHR43353">
    <property type="entry name" value="SUCCINATE-SEMIALDEHYDE DEHYDROGENASE, MITOCHONDRIAL"/>
    <property type="match status" value="1"/>
</dbReference>
<dbReference type="InterPro" id="IPR044151">
    <property type="entry name" value="ALDH_KGSADH"/>
</dbReference>
<dbReference type="Gene3D" id="3.40.309.10">
    <property type="entry name" value="Aldehyde Dehydrogenase, Chain A, domain 2"/>
    <property type="match status" value="1"/>
</dbReference>
<feature type="domain" description="Aldehyde dehydrogenase" evidence="2">
    <location>
        <begin position="9"/>
        <end position="433"/>
    </location>
</feature>
<name>A0A2A9EMW5_9MICO</name>
<evidence type="ECO:0000259" key="2">
    <source>
        <dbReference type="Pfam" id="PF00171"/>
    </source>
</evidence>
<proteinExistence type="predicted"/>
<accession>A0A2A9EMW5</accession>
<dbReference type="InterPro" id="IPR016162">
    <property type="entry name" value="Ald_DH_N"/>
</dbReference>
<dbReference type="InterPro" id="IPR015590">
    <property type="entry name" value="Aldehyde_DH_dom"/>
</dbReference>
<dbReference type="InterPro" id="IPR050740">
    <property type="entry name" value="Aldehyde_DH_Superfamily"/>
</dbReference>